<dbReference type="Pfam" id="PF00248">
    <property type="entry name" value="Aldo_ket_red"/>
    <property type="match status" value="1"/>
</dbReference>
<accession>A0A0M3INX9</accession>
<evidence type="ECO:0000256" key="2">
    <source>
        <dbReference type="ARBA" id="ARBA00022857"/>
    </source>
</evidence>
<evidence type="ECO:0000256" key="1">
    <source>
        <dbReference type="ARBA" id="ARBA00007905"/>
    </source>
</evidence>
<dbReference type="GO" id="GO:0016616">
    <property type="term" value="F:oxidoreductase activity, acting on the CH-OH group of donors, NAD or NADP as acceptor"/>
    <property type="evidence" value="ECO:0007669"/>
    <property type="project" value="UniProtKB-ARBA"/>
</dbReference>
<feature type="site" description="Lowers pKa of active site Tyr" evidence="6">
    <location>
        <position position="79"/>
    </location>
</feature>
<reference evidence="9" key="1">
    <citation type="submission" date="2017-02" db="UniProtKB">
        <authorList>
            <consortium name="WormBaseParasite"/>
        </authorList>
    </citation>
    <scope>IDENTIFICATION</scope>
</reference>
<dbReference type="FunFam" id="3.20.20.100:FF:000002">
    <property type="entry name" value="2,5-diketo-D-gluconic acid reductase A"/>
    <property type="match status" value="1"/>
</dbReference>
<name>A0A0M3INX9_ASCLU</name>
<dbReference type="PIRSF" id="PIRSF000097">
    <property type="entry name" value="AKR"/>
    <property type="match status" value="1"/>
</dbReference>
<dbReference type="PRINTS" id="PR00069">
    <property type="entry name" value="ALDKETRDTASE"/>
</dbReference>
<dbReference type="InterPro" id="IPR036812">
    <property type="entry name" value="NAD(P)_OxRdtase_dom_sf"/>
</dbReference>
<keyword evidence="8" id="KW-1185">Reference proteome</keyword>
<evidence type="ECO:0000256" key="4">
    <source>
        <dbReference type="PIRSR" id="PIRSR000097-1"/>
    </source>
</evidence>
<evidence type="ECO:0000313" key="8">
    <source>
        <dbReference type="Proteomes" id="UP000036681"/>
    </source>
</evidence>
<feature type="binding site" evidence="5">
    <location>
        <position position="112"/>
    </location>
    <ligand>
        <name>substrate</name>
    </ligand>
</feature>
<evidence type="ECO:0000256" key="6">
    <source>
        <dbReference type="PIRSR" id="PIRSR000097-3"/>
    </source>
</evidence>
<dbReference type="AlphaFoldDB" id="A0A0M3INX9"/>
<dbReference type="InterPro" id="IPR023210">
    <property type="entry name" value="NADP_OxRdtase_dom"/>
</dbReference>
<protein>
    <submittedName>
        <fullName evidence="9">Aldo_ket_red domain-containing protein</fullName>
    </submittedName>
</protein>
<evidence type="ECO:0000313" key="9">
    <source>
        <dbReference type="WBParaSite" id="ALUE_0002045701-mRNA-1"/>
    </source>
</evidence>
<organism evidence="8 9">
    <name type="scientific">Ascaris lumbricoides</name>
    <name type="common">Giant roundworm</name>
    <dbReference type="NCBI Taxonomy" id="6252"/>
    <lineage>
        <taxon>Eukaryota</taxon>
        <taxon>Metazoa</taxon>
        <taxon>Ecdysozoa</taxon>
        <taxon>Nematoda</taxon>
        <taxon>Chromadorea</taxon>
        <taxon>Rhabditida</taxon>
        <taxon>Spirurina</taxon>
        <taxon>Ascaridomorpha</taxon>
        <taxon>Ascaridoidea</taxon>
        <taxon>Ascarididae</taxon>
        <taxon>Ascaris</taxon>
    </lineage>
</organism>
<dbReference type="PANTHER" id="PTHR43827">
    <property type="entry name" value="2,5-DIKETO-D-GLUCONIC ACID REDUCTASE"/>
    <property type="match status" value="1"/>
</dbReference>
<dbReference type="Gene3D" id="3.20.20.100">
    <property type="entry name" value="NADP-dependent oxidoreductase domain"/>
    <property type="match status" value="1"/>
</dbReference>
<feature type="active site" description="Proton donor" evidence="4">
    <location>
        <position position="50"/>
    </location>
</feature>
<dbReference type="Proteomes" id="UP000036681">
    <property type="component" value="Unplaced"/>
</dbReference>
<dbReference type="PANTHER" id="PTHR43827:SF3">
    <property type="entry name" value="NADP-DEPENDENT OXIDOREDUCTASE DOMAIN-CONTAINING PROTEIN"/>
    <property type="match status" value="1"/>
</dbReference>
<feature type="domain" description="NADP-dependent oxidoreductase" evidence="7">
    <location>
        <begin position="16"/>
        <end position="276"/>
    </location>
</feature>
<comment type="similarity">
    <text evidence="1">Belongs to the aldo/keto reductase family.</text>
</comment>
<dbReference type="WBParaSite" id="ALUE_0002045701-mRNA-1">
    <property type="protein sequence ID" value="ALUE_0002045701-mRNA-1"/>
    <property type="gene ID" value="ALUE_0002045701"/>
</dbReference>
<dbReference type="SUPFAM" id="SSF51430">
    <property type="entry name" value="NAD(P)-linked oxidoreductase"/>
    <property type="match status" value="1"/>
</dbReference>
<evidence type="ECO:0000259" key="7">
    <source>
        <dbReference type="Pfam" id="PF00248"/>
    </source>
</evidence>
<dbReference type="InterPro" id="IPR020471">
    <property type="entry name" value="AKR"/>
</dbReference>
<keyword evidence="2" id="KW-0521">NADP</keyword>
<proteinExistence type="inferred from homology"/>
<dbReference type="CDD" id="cd19136">
    <property type="entry name" value="AKR_DrGR-like"/>
    <property type="match status" value="1"/>
</dbReference>
<keyword evidence="3" id="KW-0560">Oxidoreductase</keyword>
<sequence>MDNNGLEYVKKRMPIIGLGTYEIKDTETIFKAIEAALATGYRMIDTAQVYGNEKAIGDALHTLLPKYNLKREDIFLISKLKPYNQGLSRAQNSIEESLMHLRVDYIDLFIIHWPGLCAKKANDPLNAKLRAESWTVMEHMYRMGKLRAIGVSNYDIRHLETLLSSATVQPALNQCEYHPHFNQRELIDYCKRHNIVFQAYSSFGSPRFMHKLLEDETIKEVAREYNCSVTQFLLAWAISQGISVLPRSGNPEHVIENFKSIEYKISPEDIEKVRAKKQQKYCWDPATVL</sequence>
<evidence type="ECO:0000256" key="3">
    <source>
        <dbReference type="ARBA" id="ARBA00023002"/>
    </source>
</evidence>
<evidence type="ECO:0000256" key="5">
    <source>
        <dbReference type="PIRSR" id="PIRSR000097-2"/>
    </source>
</evidence>